<keyword evidence="3" id="KW-1003">Cell membrane</keyword>
<gene>
    <name evidence="9" type="ORF">HOP40_19940</name>
</gene>
<dbReference type="AlphaFoldDB" id="A0A6M6JIB3"/>
<dbReference type="PANTHER" id="PTHR37937">
    <property type="entry name" value="CONJUGATIVE TRANSFER: DNA TRANSPORT"/>
    <property type="match status" value="1"/>
</dbReference>
<dbReference type="RefSeq" id="WP_172160824.1">
    <property type="nucleotide sequence ID" value="NZ_CP053564.1"/>
</dbReference>
<evidence type="ECO:0000313" key="9">
    <source>
        <dbReference type="EMBL" id="QJY47804.1"/>
    </source>
</evidence>
<protein>
    <submittedName>
        <fullName evidence="9">TraM recognition domain-containing protein</fullName>
    </submittedName>
</protein>
<dbReference type="Proteomes" id="UP000505377">
    <property type="component" value="Chromosome"/>
</dbReference>
<evidence type="ECO:0000259" key="8">
    <source>
        <dbReference type="Pfam" id="PF12696"/>
    </source>
</evidence>
<dbReference type="KEGG" id="pbro:HOP40_19940"/>
<accession>A0A6M6JIB3</accession>
<dbReference type="InterPro" id="IPR032689">
    <property type="entry name" value="TraG-D_C"/>
</dbReference>
<organism evidence="9 10">
    <name type="scientific">Pseudonocardia broussonetiae</name>
    <dbReference type="NCBI Taxonomy" id="2736640"/>
    <lineage>
        <taxon>Bacteria</taxon>
        <taxon>Bacillati</taxon>
        <taxon>Actinomycetota</taxon>
        <taxon>Actinomycetes</taxon>
        <taxon>Pseudonocardiales</taxon>
        <taxon>Pseudonocardiaceae</taxon>
        <taxon>Pseudonocardia</taxon>
    </lineage>
</organism>
<dbReference type="Gene3D" id="3.40.50.300">
    <property type="entry name" value="P-loop containing nucleotide triphosphate hydrolases"/>
    <property type="match status" value="1"/>
</dbReference>
<keyword evidence="4 7" id="KW-0812">Transmembrane</keyword>
<evidence type="ECO:0000256" key="3">
    <source>
        <dbReference type="ARBA" id="ARBA00022475"/>
    </source>
</evidence>
<dbReference type="InterPro" id="IPR027417">
    <property type="entry name" value="P-loop_NTPase"/>
</dbReference>
<keyword evidence="5 7" id="KW-1133">Transmembrane helix</keyword>
<keyword evidence="6 7" id="KW-0472">Membrane</keyword>
<dbReference type="PANTHER" id="PTHR37937:SF1">
    <property type="entry name" value="CONJUGATIVE TRANSFER: DNA TRANSPORT"/>
    <property type="match status" value="1"/>
</dbReference>
<dbReference type="InterPro" id="IPR003688">
    <property type="entry name" value="TraG/VirD4"/>
</dbReference>
<evidence type="ECO:0000256" key="2">
    <source>
        <dbReference type="ARBA" id="ARBA00008806"/>
    </source>
</evidence>
<feature type="domain" description="TraD/TraG TraM recognition site" evidence="8">
    <location>
        <begin position="400"/>
        <end position="519"/>
    </location>
</feature>
<evidence type="ECO:0000256" key="4">
    <source>
        <dbReference type="ARBA" id="ARBA00022692"/>
    </source>
</evidence>
<sequence length="587" mass="62442">MDVWLAAAVAAGSGPVPALSFDLPLRVARDGVDAVVPPAASTTVFTTTLVALVGIEVVAVAGVVVLATSGGRLGDPRRALLRRRDLGDLSGRSSARRARRLRPSLDKHADVPAAGRGIRMVRIAGRDVWMSWEDVALVVMGPRSNKTSAVAVPAVLSAPGLVVATSNKADLWALTSGLRGEVGAVWTFDPQQIAHAEQRWWWDPLRAVREAPDAHRYEAASRLAEHFMGTIGGTRRDPFFHAAGEQVLVGTLLAAALSGGTLRDVLLWLQYGRRDAITALDNAGAGLEAADLEASLAGADVTTKGIFQTARTATKALTSERTLRWITPPETWRTPPPGRQFLELDPWQLLADAATGPITAHLLSKEGAGTAAPVVAALVDRILEVAELTAQARGGRLDPPVVAVLDEAANICPIKTLPQLYSHFGSRGIQVITMLQSYQQGVGVWGNQGMDALWSAATVKLVGAGVDDHEFLRRLSGLIGDHEVEKLSTSYDRARGPSRQYSTTREPVLPVSVLRALPRSQAVLLATGRRAGLGELRPWYHEHDAADIRTYSAVALAELRAAAQEALGPDNPLTVCTATSAQRGDAT</sequence>
<name>A0A6M6JIB3_9PSEU</name>
<dbReference type="SUPFAM" id="SSF52540">
    <property type="entry name" value="P-loop containing nucleoside triphosphate hydrolases"/>
    <property type="match status" value="1"/>
</dbReference>
<dbReference type="CDD" id="cd01127">
    <property type="entry name" value="TrwB_TraG_TraD_VirD4"/>
    <property type="match status" value="1"/>
</dbReference>
<comment type="similarity">
    <text evidence="2">Belongs to the VirD4/TraG family.</text>
</comment>
<evidence type="ECO:0000256" key="1">
    <source>
        <dbReference type="ARBA" id="ARBA00004651"/>
    </source>
</evidence>
<proteinExistence type="inferred from homology"/>
<evidence type="ECO:0000256" key="7">
    <source>
        <dbReference type="SAM" id="Phobius"/>
    </source>
</evidence>
<evidence type="ECO:0000256" key="6">
    <source>
        <dbReference type="ARBA" id="ARBA00023136"/>
    </source>
</evidence>
<dbReference type="Pfam" id="PF02534">
    <property type="entry name" value="T4SS-DNA_transf"/>
    <property type="match status" value="1"/>
</dbReference>
<reference evidence="9 10" key="1">
    <citation type="submission" date="2020-05" db="EMBL/GenBank/DDBJ databases">
        <authorList>
            <person name="Mo P."/>
        </authorList>
    </citation>
    <scope>NUCLEOTIDE SEQUENCE [LARGE SCALE GENOMIC DNA]</scope>
    <source>
        <strain evidence="9 10">Gen01</strain>
    </source>
</reference>
<dbReference type="GO" id="GO:0005886">
    <property type="term" value="C:plasma membrane"/>
    <property type="evidence" value="ECO:0007669"/>
    <property type="project" value="UniProtKB-SubCell"/>
</dbReference>
<dbReference type="InterPro" id="IPR051539">
    <property type="entry name" value="T4SS-coupling_protein"/>
</dbReference>
<keyword evidence="10" id="KW-1185">Reference proteome</keyword>
<evidence type="ECO:0000256" key="5">
    <source>
        <dbReference type="ARBA" id="ARBA00022989"/>
    </source>
</evidence>
<comment type="subcellular location">
    <subcellularLocation>
        <location evidence="1">Cell membrane</location>
        <topology evidence="1">Multi-pass membrane protein</topology>
    </subcellularLocation>
</comment>
<dbReference type="Pfam" id="PF12696">
    <property type="entry name" value="TraG-D_C"/>
    <property type="match status" value="1"/>
</dbReference>
<evidence type="ECO:0000313" key="10">
    <source>
        <dbReference type="Proteomes" id="UP000505377"/>
    </source>
</evidence>
<feature type="transmembrane region" description="Helical" evidence="7">
    <location>
        <begin position="44"/>
        <end position="68"/>
    </location>
</feature>
<dbReference type="EMBL" id="CP053564">
    <property type="protein sequence ID" value="QJY47804.1"/>
    <property type="molecule type" value="Genomic_DNA"/>
</dbReference>